<name>A0AA37XBG3_9MICO</name>
<evidence type="ECO:0000313" key="1">
    <source>
        <dbReference type="EMBL" id="GMA28365.1"/>
    </source>
</evidence>
<evidence type="ECO:0000313" key="2">
    <source>
        <dbReference type="Proteomes" id="UP001157160"/>
    </source>
</evidence>
<reference evidence="1 2" key="1">
    <citation type="journal article" date="2014" name="Int. J. Syst. Evol. Microbiol.">
        <title>Complete genome sequence of Corynebacterium casei LMG S-19264T (=DSM 44701T), isolated from a smear-ripened cheese.</title>
        <authorList>
            <consortium name="US DOE Joint Genome Institute (JGI-PGF)"/>
            <person name="Walter F."/>
            <person name="Albersmeier A."/>
            <person name="Kalinowski J."/>
            <person name="Ruckert C."/>
        </authorList>
    </citation>
    <scope>NUCLEOTIDE SEQUENCE [LARGE SCALE GENOMIC DNA]</scope>
    <source>
        <strain evidence="1 2">NBRC 112289</strain>
    </source>
</reference>
<dbReference type="InterPro" id="IPR016181">
    <property type="entry name" value="Acyl_CoA_acyltransferase"/>
</dbReference>
<accession>A0AA37XBG3</accession>
<dbReference type="AlphaFoldDB" id="A0AA37XBG3"/>
<dbReference type="RefSeq" id="WP_284231717.1">
    <property type="nucleotide sequence ID" value="NZ_BSUL01000001.1"/>
</dbReference>
<organism evidence="1 2">
    <name type="scientific">Arenivirga flava</name>
    <dbReference type="NCBI Taxonomy" id="1930060"/>
    <lineage>
        <taxon>Bacteria</taxon>
        <taxon>Bacillati</taxon>
        <taxon>Actinomycetota</taxon>
        <taxon>Actinomycetes</taxon>
        <taxon>Micrococcales</taxon>
        <taxon>Microbacteriaceae</taxon>
        <taxon>Arenivirga</taxon>
    </lineage>
</organism>
<comment type="caution">
    <text evidence="1">The sequence shown here is derived from an EMBL/GenBank/DDBJ whole genome shotgun (WGS) entry which is preliminary data.</text>
</comment>
<dbReference type="PANTHER" id="PTHR42791">
    <property type="entry name" value="GNAT FAMILY ACETYLTRANSFERASE"/>
    <property type="match status" value="1"/>
</dbReference>
<dbReference type="InterPro" id="IPR052523">
    <property type="entry name" value="Trichothecene_AcTrans"/>
</dbReference>
<dbReference type="PANTHER" id="PTHR42791:SF1">
    <property type="entry name" value="N-ACETYLTRANSFERASE DOMAIN-CONTAINING PROTEIN"/>
    <property type="match status" value="1"/>
</dbReference>
<protein>
    <submittedName>
        <fullName evidence="1">N-acetyltransferase</fullName>
    </submittedName>
</protein>
<dbReference type="SUPFAM" id="SSF55729">
    <property type="entry name" value="Acyl-CoA N-acyltransferases (Nat)"/>
    <property type="match status" value="1"/>
</dbReference>
<dbReference type="Gene3D" id="3.40.630.30">
    <property type="match status" value="1"/>
</dbReference>
<dbReference type="EMBL" id="BSUL01000001">
    <property type="protein sequence ID" value="GMA28365.1"/>
    <property type="molecule type" value="Genomic_DNA"/>
</dbReference>
<sequence length="222" mass="24946">MTDAAERPDLRRAPLSVRIETASREDFEEIAAVLAVAFADDPVHRDMIGPHPHRDRRLWRYFDTLLRATANDRLEVTVARGHEGRILGVSVWQYMPVGHEGEMPALLPYLSGLVRALGAGNALRALRVQRALQRHRPVDEHWYLPFVGVLPEARRGRVASALLGTKLSQLDEQGVPGYLYSRSDADRRFFQNFGFGHGAVVGGLPSARPLAMFRPPARRRRS</sequence>
<proteinExistence type="predicted"/>
<keyword evidence="2" id="KW-1185">Reference proteome</keyword>
<dbReference type="Proteomes" id="UP001157160">
    <property type="component" value="Unassembled WGS sequence"/>
</dbReference>
<gene>
    <name evidence="1" type="ORF">GCM10025874_16180</name>
</gene>